<dbReference type="EMBL" id="CAEZYZ010000084">
    <property type="protein sequence ID" value="CAB4746572.1"/>
    <property type="molecule type" value="Genomic_DNA"/>
</dbReference>
<sequence>MSSLRLQTPASAPLGGSDAFLPSVGSNTCTHGQYMTPNFESKFVVFMRQSDACWAFNPVGVSRIAIRLPMSSQWLSIPVWMAFTASRSISPCA</sequence>
<protein>
    <submittedName>
        <fullName evidence="1">Unannotated protein</fullName>
    </submittedName>
</protein>
<evidence type="ECO:0000313" key="1">
    <source>
        <dbReference type="EMBL" id="CAB4746572.1"/>
    </source>
</evidence>
<proteinExistence type="predicted"/>
<dbReference type="AlphaFoldDB" id="A0A6J6TGP1"/>
<name>A0A6J6TGP1_9ZZZZ</name>
<reference evidence="1" key="1">
    <citation type="submission" date="2020-05" db="EMBL/GenBank/DDBJ databases">
        <authorList>
            <person name="Chiriac C."/>
            <person name="Salcher M."/>
            <person name="Ghai R."/>
            <person name="Kavagutti S V."/>
        </authorList>
    </citation>
    <scope>NUCLEOTIDE SEQUENCE</scope>
</reference>
<accession>A0A6J6TGP1</accession>
<organism evidence="1">
    <name type="scientific">freshwater metagenome</name>
    <dbReference type="NCBI Taxonomy" id="449393"/>
    <lineage>
        <taxon>unclassified sequences</taxon>
        <taxon>metagenomes</taxon>
        <taxon>ecological metagenomes</taxon>
    </lineage>
</organism>
<gene>
    <name evidence="1" type="ORF">UFOPK2810_00621</name>
</gene>